<keyword evidence="1 3" id="KW-0547">Nucleotide-binding</keyword>
<dbReference type="InterPro" id="IPR017441">
    <property type="entry name" value="Protein_kinase_ATP_BS"/>
</dbReference>
<keyword evidence="2 3" id="KW-0067">ATP-binding</keyword>
<sequence length="214" mass="23910">EPTGSVEGLNEPQRECQVRLFHFPLLLSHTGLACVDVFQIRIVAHRHLQRHRTMNEVFIVIREGTTLFPLELNCTEHDTGLEYSFDGIVKSRSIKDLVRRHYVSPITCSSAARGILLLSTPVTIQPWIIARTDVLLGDKLGEGAFGEVFKGQLHLRGKNRPVAVKVVNTSVCKEALNDLIAEGLLMREISHKNLVATYGLCTVERTMIVMELAS</sequence>
<dbReference type="EMBL" id="BTSY01000002">
    <property type="protein sequence ID" value="GMT14500.1"/>
    <property type="molecule type" value="Genomic_DNA"/>
</dbReference>
<accession>A0AAV5V7H8</accession>
<dbReference type="GO" id="GO:0004672">
    <property type="term" value="F:protein kinase activity"/>
    <property type="evidence" value="ECO:0007669"/>
    <property type="project" value="InterPro"/>
</dbReference>
<feature type="non-terminal residue" evidence="5">
    <location>
        <position position="1"/>
    </location>
</feature>
<evidence type="ECO:0000259" key="4">
    <source>
        <dbReference type="PROSITE" id="PS50011"/>
    </source>
</evidence>
<name>A0AAV5V7H8_9BILA</name>
<evidence type="ECO:0000256" key="1">
    <source>
        <dbReference type="ARBA" id="ARBA00022741"/>
    </source>
</evidence>
<protein>
    <recommendedName>
        <fullName evidence="4">Protein kinase domain-containing protein</fullName>
    </recommendedName>
</protein>
<feature type="binding site" evidence="3">
    <location>
        <position position="173"/>
    </location>
    <ligand>
        <name>ATP</name>
        <dbReference type="ChEBI" id="CHEBI:30616"/>
    </ligand>
</feature>
<reference evidence="5" key="1">
    <citation type="submission" date="2023-10" db="EMBL/GenBank/DDBJ databases">
        <title>Genome assembly of Pristionchus species.</title>
        <authorList>
            <person name="Yoshida K."/>
            <person name="Sommer R.J."/>
        </authorList>
    </citation>
    <scope>NUCLEOTIDE SEQUENCE</scope>
    <source>
        <strain evidence="5">RS5133</strain>
    </source>
</reference>
<organism evidence="5 6">
    <name type="scientific">Pristionchus fissidentatus</name>
    <dbReference type="NCBI Taxonomy" id="1538716"/>
    <lineage>
        <taxon>Eukaryota</taxon>
        <taxon>Metazoa</taxon>
        <taxon>Ecdysozoa</taxon>
        <taxon>Nematoda</taxon>
        <taxon>Chromadorea</taxon>
        <taxon>Rhabditida</taxon>
        <taxon>Rhabditina</taxon>
        <taxon>Diplogasteromorpha</taxon>
        <taxon>Diplogasteroidea</taxon>
        <taxon>Neodiplogasteridae</taxon>
        <taxon>Pristionchus</taxon>
    </lineage>
</organism>
<dbReference type="InterPro" id="IPR000719">
    <property type="entry name" value="Prot_kinase_dom"/>
</dbReference>
<dbReference type="InterPro" id="IPR001245">
    <property type="entry name" value="Ser-Thr/Tyr_kinase_cat_dom"/>
</dbReference>
<dbReference type="InterPro" id="IPR050198">
    <property type="entry name" value="Non-receptor_tyrosine_kinases"/>
</dbReference>
<dbReference type="SUPFAM" id="SSF56112">
    <property type="entry name" value="Protein kinase-like (PK-like)"/>
    <property type="match status" value="1"/>
</dbReference>
<evidence type="ECO:0000256" key="2">
    <source>
        <dbReference type="ARBA" id="ARBA00022840"/>
    </source>
</evidence>
<dbReference type="GO" id="GO:0005524">
    <property type="term" value="F:ATP binding"/>
    <property type="evidence" value="ECO:0007669"/>
    <property type="project" value="UniProtKB-UniRule"/>
</dbReference>
<gene>
    <name evidence="5" type="ORF">PFISCL1PPCAC_5797</name>
</gene>
<comment type="caution">
    <text evidence="5">The sequence shown here is derived from an EMBL/GenBank/DDBJ whole genome shotgun (WGS) entry which is preliminary data.</text>
</comment>
<dbReference type="Proteomes" id="UP001432322">
    <property type="component" value="Unassembled WGS sequence"/>
</dbReference>
<dbReference type="AlphaFoldDB" id="A0AAV5V7H8"/>
<dbReference type="PANTHER" id="PTHR24418">
    <property type="entry name" value="TYROSINE-PROTEIN KINASE"/>
    <property type="match status" value="1"/>
</dbReference>
<dbReference type="InterPro" id="IPR011009">
    <property type="entry name" value="Kinase-like_dom_sf"/>
</dbReference>
<proteinExistence type="predicted"/>
<evidence type="ECO:0000313" key="5">
    <source>
        <dbReference type="EMBL" id="GMT14500.1"/>
    </source>
</evidence>
<dbReference type="PROSITE" id="PS00107">
    <property type="entry name" value="PROTEIN_KINASE_ATP"/>
    <property type="match status" value="1"/>
</dbReference>
<dbReference type="Pfam" id="PF07714">
    <property type="entry name" value="PK_Tyr_Ser-Thr"/>
    <property type="match status" value="1"/>
</dbReference>
<dbReference type="Gene3D" id="3.30.200.20">
    <property type="entry name" value="Phosphorylase Kinase, domain 1"/>
    <property type="match status" value="1"/>
</dbReference>
<feature type="domain" description="Protein kinase" evidence="4">
    <location>
        <begin position="134"/>
        <end position="214"/>
    </location>
</feature>
<dbReference type="PROSITE" id="PS50011">
    <property type="entry name" value="PROTEIN_KINASE_DOM"/>
    <property type="match status" value="1"/>
</dbReference>
<keyword evidence="6" id="KW-1185">Reference proteome</keyword>
<evidence type="ECO:0000256" key="3">
    <source>
        <dbReference type="PROSITE-ProRule" id="PRU10141"/>
    </source>
</evidence>
<evidence type="ECO:0000313" key="6">
    <source>
        <dbReference type="Proteomes" id="UP001432322"/>
    </source>
</evidence>